<dbReference type="AlphaFoldDB" id="A0A521EKJ0"/>
<accession>A0A521EKJ0</accession>
<feature type="domain" description="N-acetyltransferase" evidence="1">
    <location>
        <begin position="1"/>
        <end position="145"/>
    </location>
</feature>
<dbReference type="Pfam" id="PF13508">
    <property type="entry name" value="Acetyltransf_7"/>
    <property type="match status" value="1"/>
</dbReference>
<dbReference type="InterPro" id="IPR016181">
    <property type="entry name" value="Acyl_CoA_acyltransferase"/>
</dbReference>
<reference evidence="2 3" key="1">
    <citation type="submission" date="2017-05" db="EMBL/GenBank/DDBJ databases">
        <authorList>
            <person name="Varghese N."/>
            <person name="Submissions S."/>
        </authorList>
    </citation>
    <scope>NUCLEOTIDE SEQUENCE [LARGE SCALE GENOMIC DNA]</scope>
    <source>
        <strain evidence="2 3">DSM 21194</strain>
    </source>
</reference>
<organism evidence="2 3">
    <name type="scientific">Fodinibius sediminis</name>
    <dbReference type="NCBI Taxonomy" id="1214077"/>
    <lineage>
        <taxon>Bacteria</taxon>
        <taxon>Pseudomonadati</taxon>
        <taxon>Balneolota</taxon>
        <taxon>Balneolia</taxon>
        <taxon>Balneolales</taxon>
        <taxon>Balneolaceae</taxon>
        <taxon>Fodinibius</taxon>
    </lineage>
</organism>
<evidence type="ECO:0000259" key="1">
    <source>
        <dbReference type="PROSITE" id="PS51186"/>
    </source>
</evidence>
<dbReference type="SUPFAM" id="SSF55729">
    <property type="entry name" value="Acyl-CoA N-acyltransferases (Nat)"/>
    <property type="match status" value="1"/>
</dbReference>
<keyword evidence="2" id="KW-0808">Transferase</keyword>
<dbReference type="OrthoDB" id="9797178at2"/>
<evidence type="ECO:0000313" key="2">
    <source>
        <dbReference type="EMBL" id="SMO84428.1"/>
    </source>
</evidence>
<sequence>MNYAVFDTGQSREVIELFRRVFTDSEGRDEGMLIGNLVSGLISTRGRDVAGFVATDQEKIVGCIFFSRLTVQDNTNAFILSPVAVDTSYQGQGTGQELIGFGIQHLKEQGVERVFTYGNPAFYGKVGFKPVSEECVSPPLELTQPEGWLGQSLTGDKIMPIAGASRCVEALNKQEYW</sequence>
<name>A0A521EKJ0_9BACT</name>
<evidence type="ECO:0000313" key="3">
    <source>
        <dbReference type="Proteomes" id="UP000317593"/>
    </source>
</evidence>
<dbReference type="EMBL" id="FXTH01000017">
    <property type="protein sequence ID" value="SMO84428.1"/>
    <property type="molecule type" value="Genomic_DNA"/>
</dbReference>
<dbReference type="RefSeq" id="WP_142715591.1">
    <property type="nucleotide sequence ID" value="NZ_FXTH01000017.1"/>
</dbReference>
<dbReference type="InterPro" id="IPR000182">
    <property type="entry name" value="GNAT_dom"/>
</dbReference>
<proteinExistence type="predicted"/>
<dbReference type="GO" id="GO:0016747">
    <property type="term" value="F:acyltransferase activity, transferring groups other than amino-acyl groups"/>
    <property type="evidence" value="ECO:0007669"/>
    <property type="project" value="InterPro"/>
</dbReference>
<keyword evidence="3" id="KW-1185">Reference proteome</keyword>
<dbReference type="PROSITE" id="PS51186">
    <property type="entry name" value="GNAT"/>
    <property type="match status" value="1"/>
</dbReference>
<dbReference type="Proteomes" id="UP000317593">
    <property type="component" value="Unassembled WGS sequence"/>
</dbReference>
<protein>
    <submittedName>
        <fullName evidence="2">Putative acetyltransferase</fullName>
    </submittedName>
</protein>
<dbReference type="Gene3D" id="3.40.630.30">
    <property type="match status" value="1"/>
</dbReference>
<gene>
    <name evidence="2" type="ORF">SAMN06265218_11712</name>
</gene>
<dbReference type="CDD" id="cd04301">
    <property type="entry name" value="NAT_SF"/>
    <property type="match status" value="1"/>
</dbReference>